<feature type="non-terminal residue" evidence="5">
    <location>
        <position position="353"/>
    </location>
</feature>
<dbReference type="InterPro" id="IPR000073">
    <property type="entry name" value="AB_hydrolase_1"/>
</dbReference>
<dbReference type="InterPro" id="IPR000639">
    <property type="entry name" value="Epox_hydrolase-like"/>
</dbReference>
<dbReference type="PRINTS" id="PR00412">
    <property type="entry name" value="EPOXHYDRLASE"/>
</dbReference>
<keyword evidence="6" id="KW-1185">Reference proteome</keyword>
<feature type="domain" description="AB hydrolase-1" evidence="4">
    <location>
        <begin position="89"/>
        <end position="338"/>
    </location>
</feature>
<feature type="transmembrane region" description="Helical" evidence="3">
    <location>
        <begin position="23"/>
        <end position="42"/>
    </location>
</feature>
<evidence type="ECO:0000256" key="2">
    <source>
        <dbReference type="ARBA" id="ARBA00038334"/>
    </source>
</evidence>
<keyword evidence="1" id="KW-0378">Hydrolase</keyword>
<sequence>MATESKPLLEQVKKAAPKILEAIIGWTIITFYTILVFFQLLWSRIRGHKLCHRELHQRPEILDKDWKHHYIQLATVRLHYVQAGEDDKPLMVLIHGFPEFWYSWRYQLEHFQKDYRVVAIDQRGYHESDRPMGVAEYTTKILASDIEQLIKKLGYKNAVVGGHDWGAMVAWHVALNHPQVVKKLIICNVPHPGVATHNMRTNWKQFLASWYIFFFQVPLFPEFLVSTEDYKMMEVMMRGKKGGLRLHPENFGPEEVEAWKYVFSQQGALTGPINYYRAALRYPSKTTLNDIVKPPTLVVWGTDDPFLIKEGAEQSISCCQNGRVAYVEGASHWVQQDDPVAVNRHIEEFLAEK</sequence>
<dbReference type="InterPro" id="IPR029058">
    <property type="entry name" value="AB_hydrolase_fold"/>
</dbReference>
<organism evidence="5 6">
    <name type="scientific">Mesorhabditis spiculigera</name>
    <dbReference type="NCBI Taxonomy" id="96644"/>
    <lineage>
        <taxon>Eukaryota</taxon>
        <taxon>Metazoa</taxon>
        <taxon>Ecdysozoa</taxon>
        <taxon>Nematoda</taxon>
        <taxon>Chromadorea</taxon>
        <taxon>Rhabditida</taxon>
        <taxon>Rhabditina</taxon>
        <taxon>Rhabditomorpha</taxon>
        <taxon>Rhabditoidea</taxon>
        <taxon>Rhabditidae</taxon>
        <taxon>Mesorhabditinae</taxon>
        <taxon>Mesorhabditis</taxon>
    </lineage>
</organism>
<evidence type="ECO:0000256" key="1">
    <source>
        <dbReference type="ARBA" id="ARBA00022801"/>
    </source>
</evidence>
<dbReference type="Gene3D" id="3.40.50.1820">
    <property type="entry name" value="alpha/beta hydrolase"/>
    <property type="match status" value="1"/>
</dbReference>
<keyword evidence="3" id="KW-0472">Membrane</keyword>
<keyword evidence="3" id="KW-1133">Transmembrane helix</keyword>
<dbReference type="PANTHER" id="PTHR43329">
    <property type="entry name" value="EPOXIDE HYDROLASE"/>
    <property type="match status" value="1"/>
</dbReference>
<evidence type="ECO:0000313" key="5">
    <source>
        <dbReference type="EMBL" id="CAJ0579102.1"/>
    </source>
</evidence>
<evidence type="ECO:0000259" key="4">
    <source>
        <dbReference type="Pfam" id="PF00561"/>
    </source>
</evidence>
<proteinExistence type="inferred from homology"/>
<comment type="similarity">
    <text evidence="2">Belongs to the AB hydrolase superfamily. Epoxide hydrolase family.</text>
</comment>
<evidence type="ECO:0000313" key="6">
    <source>
        <dbReference type="Proteomes" id="UP001177023"/>
    </source>
</evidence>
<dbReference type="Pfam" id="PF00561">
    <property type="entry name" value="Abhydrolase_1"/>
    <property type="match status" value="1"/>
</dbReference>
<dbReference type="AlphaFoldDB" id="A0AA36D3D9"/>
<dbReference type="Proteomes" id="UP001177023">
    <property type="component" value="Unassembled WGS sequence"/>
</dbReference>
<evidence type="ECO:0000256" key="3">
    <source>
        <dbReference type="SAM" id="Phobius"/>
    </source>
</evidence>
<dbReference type="EMBL" id="CATQJA010002655">
    <property type="protein sequence ID" value="CAJ0579102.1"/>
    <property type="molecule type" value="Genomic_DNA"/>
</dbReference>
<dbReference type="PRINTS" id="PR00111">
    <property type="entry name" value="ABHYDROLASE"/>
</dbReference>
<dbReference type="GO" id="GO:0004301">
    <property type="term" value="F:epoxide hydrolase activity"/>
    <property type="evidence" value="ECO:0007669"/>
    <property type="project" value="UniProtKB-ARBA"/>
</dbReference>
<name>A0AA36D3D9_9BILA</name>
<accession>A0AA36D3D9</accession>
<gene>
    <name evidence="5" type="ORF">MSPICULIGERA_LOCUS17333</name>
</gene>
<protein>
    <recommendedName>
        <fullName evidence="4">AB hydrolase-1 domain-containing protein</fullName>
    </recommendedName>
</protein>
<dbReference type="SUPFAM" id="SSF53474">
    <property type="entry name" value="alpha/beta-Hydrolases"/>
    <property type="match status" value="1"/>
</dbReference>
<comment type="caution">
    <text evidence="5">The sequence shown here is derived from an EMBL/GenBank/DDBJ whole genome shotgun (WGS) entry which is preliminary data.</text>
</comment>
<reference evidence="5" key="1">
    <citation type="submission" date="2023-06" db="EMBL/GenBank/DDBJ databases">
        <authorList>
            <person name="Delattre M."/>
        </authorList>
    </citation>
    <scope>NUCLEOTIDE SEQUENCE</scope>
    <source>
        <strain evidence="5">AF72</strain>
    </source>
</reference>
<keyword evidence="3" id="KW-0812">Transmembrane</keyword>